<reference evidence="2 3" key="1">
    <citation type="submission" date="2014-10" db="EMBL/GenBank/DDBJ databases">
        <title>Whole Genome sequence of Corynebacterium auriscanis strain CIP 106629.</title>
        <authorList>
            <person name="Hassan S.S."/>
            <person name="Jamal S.B."/>
            <person name="Tiwari S."/>
            <person name="Oliveira L.D.C."/>
            <person name="Souza F."/>
            <person name="Mariano D.C."/>
            <person name="Almeida S."/>
            <person name="Dorella F."/>
            <person name="Pereira F."/>
            <person name="Carvalho A."/>
            <person name="Leal C.A."/>
            <person name="Soares S.D.C."/>
            <person name="Figueiredo H.C."/>
            <person name="Silva A."/>
            <person name="Azevedo V.A."/>
        </authorList>
    </citation>
    <scope>NUCLEOTIDE SEQUENCE [LARGE SCALE GENOMIC DNA]</scope>
    <source>
        <strain evidence="2 3">CIP 106629</strain>
    </source>
</reference>
<comment type="caution">
    <text evidence="2">The sequence shown here is derived from an EMBL/GenBank/DDBJ whole genome shotgun (WGS) entry which is preliminary data.</text>
</comment>
<keyword evidence="3" id="KW-1185">Reference proteome</keyword>
<feature type="region of interest" description="Disordered" evidence="1">
    <location>
        <begin position="86"/>
        <end position="143"/>
    </location>
</feature>
<dbReference type="RefSeq" id="WP_035114794.1">
    <property type="nucleotide sequence ID" value="NZ_CP047046.1"/>
</dbReference>
<protein>
    <recommendedName>
        <fullName evidence="4">DUF3499 domain-containing protein</fullName>
    </recommendedName>
</protein>
<evidence type="ECO:0000313" key="2">
    <source>
        <dbReference type="EMBL" id="KGM18493.1"/>
    </source>
</evidence>
<evidence type="ECO:0000256" key="1">
    <source>
        <dbReference type="SAM" id="MobiDB-lite"/>
    </source>
</evidence>
<evidence type="ECO:0008006" key="4">
    <source>
        <dbReference type="Google" id="ProtNLM"/>
    </source>
</evidence>
<sequence>MTFIRQCSRPGCSKPAVATLEFNYSEQRAIVGPLKAGDNPHQWNLCDSHAKRTTVPQGWTLEFNDDPIELNDEADEEELLALARAVQQAHDSQADGAEESAATDTPRITRREDLPQPTGHHPAKRNLPTSAPRRHLRTVSPKR</sequence>
<evidence type="ECO:0000313" key="3">
    <source>
        <dbReference type="Proteomes" id="UP000030145"/>
    </source>
</evidence>
<organism evidence="2 3">
    <name type="scientific">Corynebacterium auriscanis</name>
    <dbReference type="NCBI Taxonomy" id="99807"/>
    <lineage>
        <taxon>Bacteria</taxon>
        <taxon>Bacillati</taxon>
        <taxon>Actinomycetota</taxon>
        <taxon>Actinomycetes</taxon>
        <taxon>Mycobacteriales</taxon>
        <taxon>Corynebacteriaceae</taxon>
        <taxon>Corynebacterium</taxon>
    </lineage>
</organism>
<dbReference type="Pfam" id="PF12005">
    <property type="entry name" value="DUF3499"/>
    <property type="match status" value="1"/>
</dbReference>
<gene>
    <name evidence="2" type="ORF">MA47_07140</name>
</gene>
<proteinExistence type="predicted"/>
<feature type="compositionally biased region" description="Basic residues" evidence="1">
    <location>
        <begin position="132"/>
        <end position="143"/>
    </location>
</feature>
<dbReference type="InterPro" id="IPR021888">
    <property type="entry name" value="DUF3499"/>
</dbReference>
<dbReference type="GeneID" id="300553461"/>
<name>A0A0A2DH69_9CORY</name>
<accession>A0A0A2DH69</accession>
<dbReference type="Proteomes" id="UP000030145">
    <property type="component" value="Unassembled WGS sequence"/>
</dbReference>
<dbReference type="AlphaFoldDB" id="A0A0A2DH69"/>
<dbReference type="EMBL" id="JRVJ01000011">
    <property type="protein sequence ID" value="KGM18493.1"/>
    <property type="molecule type" value="Genomic_DNA"/>
</dbReference>